<evidence type="ECO:0008006" key="4">
    <source>
        <dbReference type="Google" id="ProtNLM"/>
    </source>
</evidence>
<reference evidence="2 3" key="2">
    <citation type="journal article" date="2010" name="Stand. Genomic Sci.">
        <title>Complete genome sequence of Gordonia bronchialis type strain (3410).</title>
        <authorList>
            <person name="Ivanova N."/>
            <person name="Sikorski J."/>
            <person name="Jando M."/>
            <person name="Lapidus A."/>
            <person name="Nolan M."/>
            <person name="Lucas S."/>
            <person name="Del Rio T.G."/>
            <person name="Tice H."/>
            <person name="Copeland A."/>
            <person name="Cheng J.F."/>
            <person name="Chen F."/>
            <person name="Bruce D."/>
            <person name="Goodwin L."/>
            <person name="Pitluck S."/>
            <person name="Mavromatis K."/>
            <person name="Ovchinnikova G."/>
            <person name="Pati A."/>
            <person name="Chen A."/>
            <person name="Palaniappan K."/>
            <person name="Land M."/>
            <person name="Hauser L."/>
            <person name="Chang Y.J."/>
            <person name="Jeffries C.D."/>
            <person name="Chain P."/>
            <person name="Saunders E."/>
            <person name="Han C."/>
            <person name="Detter J.C."/>
            <person name="Brettin T."/>
            <person name="Rohde M."/>
            <person name="Goker M."/>
            <person name="Bristow J."/>
            <person name="Eisen J.A."/>
            <person name="Markowitz V."/>
            <person name="Hugenholtz P."/>
            <person name="Klenk H.P."/>
            <person name="Kyrpides N.C."/>
        </authorList>
    </citation>
    <scope>NUCLEOTIDE SEQUENCE [LARGE SCALE GENOMIC DNA]</scope>
    <source>
        <strain evidence="3">ATCC 25592 / DSM 43247 / BCRC 13721 / JCM 3198 / KCTC 3076 / NBRC 16047 / NCTC 10667</strain>
    </source>
</reference>
<dbReference type="eggNOG" id="ENOG5031YFN">
    <property type="taxonomic scope" value="Bacteria"/>
</dbReference>
<keyword evidence="3" id="KW-1185">Reference proteome</keyword>
<evidence type="ECO:0000313" key="3">
    <source>
        <dbReference type="Proteomes" id="UP000001219"/>
    </source>
</evidence>
<dbReference type="KEGG" id="gbr:Gbro_0049"/>
<dbReference type="HOGENOM" id="CLU_2699507_0_0_11"/>
<feature type="transmembrane region" description="Helical" evidence="1">
    <location>
        <begin position="6"/>
        <end position="31"/>
    </location>
</feature>
<dbReference type="AlphaFoldDB" id="D0LA76"/>
<sequence length="73" mass="8188">MFGGTTNLVLLIVMIALGVAASACALTAAYLYLREHPDRDRDTRERLARRWLAVTAVLGFTIIVLRFVWVLLL</sequence>
<keyword evidence="1" id="KW-0472">Membrane</keyword>
<keyword evidence="1" id="KW-1133">Transmembrane helix</keyword>
<organism evidence="2 3">
    <name type="scientific">Gordonia bronchialis (strain ATCC 25592 / DSM 43247 / BCRC 13721 / JCM 3198 / KCTC 3076 / NBRC 16047 / NCTC 10667)</name>
    <name type="common">Rhodococcus bronchialis</name>
    <dbReference type="NCBI Taxonomy" id="526226"/>
    <lineage>
        <taxon>Bacteria</taxon>
        <taxon>Bacillati</taxon>
        <taxon>Actinomycetota</taxon>
        <taxon>Actinomycetes</taxon>
        <taxon>Mycobacteriales</taxon>
        <taxon>Gordoniaceae</taxon>
        <taxon>Gordonia</taxon>
    </lineage>
</organism>
<proteinExistence type="predicted"/>
<keyword evidence="1" id="KW-0812">Transmembrane</keyword>
<reference evidence="3" key="1">
    <citation type="submission" date="2009-10" db="EMBL/GenBank/DDBJ databases">
        <title>The complete chromosome of Gordonia bronchialis DSM 43247.</title>
        <authorList>
            <consortium name="US DOE Joint Genome Institute (JGI-PGF)"/>
            <person name="Lucas S."/>
            <person name="Copeland A."/>
            <person name="Lapidus A."/>
            <person name="Glavina del Rio T."/>
            <person name="Dalin E."/>
            <person name="Tice H."/>
            <person name="Bruce D."/>
            <person name="Goodwin L."/>
            <person name="Pitluck S."/>
            <person name="Kyrpides N."/>
            <person name="Mavromatis K."/>
            <person name="Ivanova N."/>
            <person name="Ovchinnikova G."/>
            <person name="Saunders E."/>
            <person name="Brettin T."/>
            <person name="Detter J.C."/>
            <person name="Han C."/>
            <person name="Larimer F."/>
            <person name="Land M."/>
            <person name="Hauser L."/>
            <person name="Markowitz V."/>
            <person name="Cheng J.-F."/>
            <person name="Hugenholtz P."/>
            <person name="Woyke T."/>
            <person name="Wu D."/>
            <person name="Jando M."/>
            <person name="Schneider S."/>
            <person name="Goeker M."/>
            <person name="Klenk H.-P."/>
            <person name="Eisen J.A."/>
        </authorList>
    </citation>
    <scope>NUCLEOTIDE SEQUENCE [LARGE SCALE GENOMIC DNA]</scope>
    <source>
        <strain evidence="3">ATCC 25592 / DSM 43247 / BCRC 13721 / JCM 3198 / KCTC 3076 / NBRC 16047 / NCTC 10667</strain>
    </source>
</reference>
<dbReference type="RefSeq" id="WP_012831997.1">
    <property type="nucleotide sequence ID" value="NC_013441.1"/>
</dbReference>
<accession>D0LA76</accession>
<name>D0LA76_GORB4</name>
<feature type="transmembrane region" description="Helical" evidence="1">
    <location>
        <begin position="51"/>
        <end position="72"/>
    </location>
</feature>
<dbReference type="EMBL" id="CP001802">
    <property type="protein sequence ID" value="ACY19405.1"/>
    <property type="molecule type" value="Genomic_DNA"/>
</dbReference>
<dbReference type="STRING" id="526226.Gbro_0049"/>
<evidence type="ECO:0000256" key="1">
    <source>
        <dbReference type="SAM" id="Phobius"/>
    </source>
</evidence>
<dbReference type="Proteomes" id="UP000001219">
    <property type="component" value="Chromosome"/>
</dbReference>
<gene>
    <name evidence="2" type="ordered locus">Gbro_0049</name>
</gene>
<protein>
    <recommendedName>
        <fullName evidence="4">Transmembrane protein</fullName>
    </recommendedName>
</protein>
<evidence type="ECO:0000313" key="2">
    <source>
        <dbReference type="EMBL" id="ACY19405.1"/>
    </source>
</evidence>